<accession>A0A6I8TTW0</accession>
<reference evidence="1" key="2">
    <citation type="submission" date="2020-05" db="UniProtKB">
        <authorList>
            <consortium name="EnsemblMetazoa"/>
        </authorList>
    </citation>
    <scope>IDENTIFICATION</scope>
    <source>
        <strain evidence="1">LVP_AGWG</strain>
    </source>
</reference>
<dbReference type="EnsemblMetazoa" id="AAEL026266-RC">
    <property type="protein sequence ID" value="AAEL026266-PC"/>
    <property type="gene ID" value="AAEL026266"/>
</dbReference>
<evidence type="ECO:0000313" key="2">
    <source>
        <dbReference type="Proteomes" id="UP000008820"/>
    </source>
</evidence>
<proteinExistence type="predicted"/>
<gene>
    <name evidence="1" type="primary">110675575</name>
</gene>
<name>A0A6I8TTW0_AEDAE</name>
<dbReference type="OrthoDB" id="7760677at2759"/>
<organism evidence="1 2">
    <name type="scientific">Aedes aegypti</name>
    <name type="common">Yellowfever mosquito</name>
    <name type="synonym">Culex aegypti</name>
    <dbReference type="NCBI Taxonomy" id="7159"/>
    <lineage>
        <taxon>Eukaryota</taxon>
        <taxon>Metazoa</taxon>
        <taxon>Ecdysozoa</taxon>
        <taxon>Arthropoda</taxon>
        <taxon>Hexapoda</taxon>
        <taxon>Insecta</taxon>
        <taxon>Pterygota</taxon>
        <taxon>Neoptera</taxon>
        <taxon>Endopterygota</taxon>
        <taxon>Diptera</taxon>
        <taxon>Nematocera</taxon>
        <taxon>Culicoidea</taxon>
        <taxon>Culicidae</taxon>
        <taxon>Culicinae</taxon>
        <taxon>Aedini</taxon>
        <taxon>Aedes</taxon>
        <taxon>Stegomyia</taxon>
    </lineage>
</organism>
<dbReference type="AlphaFoldDB" id="A0A6I8TTW0"/>
<dbReference type="InParanoid" id="A0A6I8TTW0"/>
<dbReference type="Proteomes" id="UP000008820">
    <property type="component" value="Chromosome 2"/>
</dbReference>
<protein>
    <submittedName>
        <fullName evidence="1">Uncharacterized protein</fullName>
    </submittedName>
</protein>
<keyword evidence="2" id="KW-1185">Reference proteome</keyword>
<reference evidence="1 2" key="1">
    <citation type="submission" date="2017-06" db="EMBL/GenBank/DDBJ databases">
        <title>Aedes aegypti genome working group (AGWG) sequencing and assembly.</title>
        <authorList>
            <consortium name="Aedes aegypti Genome Working Group (AGWG)"/>
            <person name="Matthews B.J."/>
        </authorList>
    </citation>
    <scope>NUCLEOTIDE SEQUENCE [LARGE SCALE GENOMIC DNA]</scope>
    <source>
        <strain evidence="1 2">LVP_AGWG</strain>
    </source>
</reference>
<evidence type="ECO:0000313" key="1">
    <source>
        <dbReference type="EnsemblMetazoa" id="AAEL026266-PC"/>
    </source>
</evidence>
<sequence length="236" mass="27250">MNPISRTWRQSFQKFHIDSDYFWLADALCLISEQRPPQTKHLTIHVLWTALSVLHGFQYCCFVIQMIKCYQKSPLDKEMFTSMVNLVFPFGVAVLRGICLAYHREAVQKLKKYINSKTCQRDDAGSFELRRQQYQKVNRNLAAFHCITTANSVSWALTIGLHGDDVFKIPFKSSGWIGKTIDVVYALLLIPWCFTLWYSPTQFVPILSFFNTELQIVVAQFESLFGKVVANSSSIR</sequence>